<protein>
    <submittedName>
        <fullName evidence="6">Thioredoxin-2</fullName>
    </submittedName>
</protein>
<dbReference type="EMBL" id="JAAAIM010002028">
    <property type="protein sequence ID" value="KAG0274426.1"/>
    <property type="molecule type" value="Genomic_DNA"/>
</dbReference>
<evidence type="ECO:0000313" key="6">
    <source>
        <dbReference type="EMBL" id="KAG0274426.1"/>
    </source>
</evidence>
<dbReference type="Gene3D" id="3.40.30.10">
    <property type="entry name" value="Glutaredoxin"/>
    <property type="match status" value="1"/>
</dbReference>
<dbReference type="PANTHER" id="PTHR42852">
    <property type="entry name" value="THIOL:DISULFIDE INTERCHANGE PROTEIN DSBE"/>
    <property type="match status" value="1"/>
</dbReference>
<proteinExistence type="predicted"/>
<evidence type="ECO:0000256" key="4">
    <source>
        <dbReference type="ARBA" id="ARBA00023284"/>
    </source>
</evidence>
<comment type="caution">
    <text evidence="6">The sequence shown here is derived from an EMBL/GenBank/DDBJ whole genome shotgun (WGS) entry which is preliminary data.</text>
</comment>
<dbReference type="InterPro" id="IPR013766">
    <property type="entry name" value="Thioredoxin_domain"/>
</dbReference>
<dbReference type="Proteomes" id="UP001194696">
    <property type="component" value="Unassembled WGS sequence"/>
</dbReference>
<dbReference type="PROSITE" id="PS00194">
    <property type="entry name" value="THIOREDOXIN_1"/>
    <property type="match status" value="1"/>
</dbReference>
<evidence type="ECO:0000256" key="2">
    <source>
        <dbReference type="ARBA" id="ARBA00022748"/>
    </source>
</evidence>
<evidence type="ECO:0000256" key="3">
    <source>
        <dbReference type="ARBA" id="ARBA00023157"/>
    </source>
</evidence>
<dbReference type="CDD" id="cd02966">
    <property type="entry name" value="TlpA_like_family"/>
    <property type="match status" value="1"/>
</dbReference>
<dbReference type="PROSITE" id="PS51352">
    <property type="entry name" value="THIOREDOXIN_2"/>
    <property type="match status" value="1"/>
</dbReference>
<dbReference type="InterPro" id="IPR036249">
    <property type="entry name" value="Thioredoxin-like_sf"/>
</dbReference>
<sequence>MSTEEEVQDKESQLLEACITTLVGPFREKYDEKWDEEAFWEAVENFKAESKKIGYEDPFEVLGKGTFVSFEAIRDILKTGPKPCFREGWKSPYTGEKVDILAIVESLHHASGPKFEGKERIVIVDFWATWCGSCLEIAREFSEIFEKYAGRISVIGLNNDDMFDRQREHNVEKTRTFLEAKNEIIRYSSYIDTEDHLARDTIFMKIGYEGIPCAVLLVDNEVRYAGRARLCIEDPLEEVLKELYPIEE</sequence>
<gene>
    <name evidence="6" type="primary">TRX-2_2</name>
    <name evidence="6" type="ORF">BGZ96_004329</name>
</gene>
<dbReference type="PANTHER" id="PTHR42852:SF6">
    <property type="entry name" value="THIOL:DISULFIDE INTERCHANGE PROTEIN DSBE"/>
    <property type="match status" value="1"/>
</dbReference>
<dbReference type="InterPro" id="IPR050553">
    <property type="entry name" value="Thioredoxin_ResA/DsbE_sf"/>
</dbReference>
<name>A0ABQ7JIA8_9FUNG</name>
<reference evidence="6 7" key="1">
    <citation type="journal article" date="2020" name="Fungal Divers.">
        <title>Resolving the Mortierellaceae phylogeny through synthesis of multi-gene phylogenetics and phylogenomics.</title>
        <authorList>
            <person name="Vandepol N."/>
            <person name="Liber J."/>
            <person name="Desiro A."/>
            <person name="Na H."/>
            <person name="Kennedy M."/>
            <person name="Barry K."/>
            <person name="Grigoriev I.V."/>
            <person name="Miller A.N."/>
            <person name="O'Donnell K."/>
            <person name="Stajich J.E."/>
            <person name="Bonito G."/>
        </authorList>
    </citation>
    <scope>NUCLEOTIDE SEQUENCE [LARGE SCALE GENOMIC DNA]</scope>
    <source>
        <strain evidence="6 7">AD045</strain>
    </source>
</reference>
<keyword evidence="3" id="KW-1015">Disulfide bond</keyword>
<keyword evidence="7" id="KW-1185">Reference proteome</keyword>
<feature type="domain" description="Thioredoxin" evidence="5">
    <location>
        <begin position="76"/>
        <end position="245"/>
    </location>
</feature>
<organism evidence="6 7">
    <name type="scientific">Linnemannia gamsii</name>
    <dbReference type="NCBI Taxonomy" id="64522"/>
    <lineage>
        <taxon>Eukaryota</taxon>
        <taxon>Fungi</taxon>
        <taxon>Fungi incertae sedis</taxon>
        <taxon>Mucoromycota</taxon>
        <taxon>Mortierellomycotina</taxon>
        <taxon>Mortierellomycetes</taxon>
        <taxon>Mortierellales</taxon>
        <taxon>Mortierellaceae</taxon>
        <taxon>Linnemannia</taxon>
    </lineage>
</organism>
<accession>A0ABQ7JIA8</accession>
<evidence type="ECO:0000313" key="7">
    <source>
        <dbReference type="Proteomes" id="UP001194696"/>
    </source>
</evidence>
<dbReference type="Pfam" id="PF00085">
    <property type="entry name" value="Thioredoxin"/>
    <property type="match status" value="1"/>
</dbReference>
<evidence type="ECO:0000256" key="1">
    <source>
        <dbReference type="ARBA" id="ARBA00004196"/>
    </source>
</evidence>
<dbReference type="InterPro" id="IPR017937">
    <property type="entry name" value="Thioredoxin_CS"/>
</dbReference>
<evidence type="ECO:0000259" key="5">
    <source>
        <dbReference type="PROSITE" id="PS51352"/>
    </source>
</evidence>
<keyword evidence="4" id="KW-0676">Redox-active center</keyword>
<keyword evidence="2" id="KW-0201">Cytochrome c-type biogenesis</keyword>
<dbReference type="SUPFAM" id="SSF52833">
    <property type="entry name" value="Thioredoxin-like"/>
    <property type="match status" value="1"/>
</dbReference>
<comment type="subcellular location">
    <subcellularLocation>
        <location evidence="1">Cell envelope</location>
    </subcellularLocation>
</comment>